<keyword evidence="2" id="KW-0238">DNA-binding</keyword>
<keyword evidence="3" id="KW-0804">Transcription</keyword>
<dbReference type="Pfam" id="PF01965">
    <property type="entry name" value="DJ-1_PfpI"/>
    <property type="match status" value="1"/>
</dbReference>
<feature type="domain" description="HTH araC/xylS-type" evidence="4">
    <location>
        <begin position="206"/>
        <end position="304"/>
    </location>
</feature>
<proteinExistence type="predicted"/>
<keyword evidence="1" id="KW-0805">Transcription regulation</keyword>
<dbReference type="PROSITE" id="PS01124">
    <property type="entry name" value="HTH_ARAC_FAMILY_2"/>
    <property type="match status" value="1"/>
</dbReference>
<comment type="caution">
    <text evidence="5">The sequence shown here is derived from an EMBL/GenBank/DDBJ whole genome shotgun (WGS) entry which is preliminary data.</text>
</comment>
<dbReference type="EMBL" id="JBHSWE010000001">
    <property type="protein sequence ID" value="MFC6672035.1"/>
    <property type="molecule type" value="Genomic_DNA"/>
</dbReference>
<organism evidence="5 6">
    <name type="scientific">Marinobacterium aestuariivivens</name>
    <dbReference type="NCBI Taxonomy" id="1698799"/>
    <lineage>
        <taxon>Bacteria</taxon>
        <taxon>Pseudomonadati</taxon>
        <taxon>Pseudomonadota</taxon>
        <taxon>Gammaproteobacteria</taxon>
        <taxon>Oceanospirillales</taxon>
        <taxon>Oceanospirillaceae</taxon>
        <taxon>Marinobacterium</taxon>
    </lineage>
</organism>
<dbReference type="SMART" id="SM00342">
    <property type="entry name" value="HTH_ARAC"/>
    <property type="match status" value="1"/>
</dbReference>
<dbReference type="InterPro" id="IPR009057">
    <property type="entry name" value="Homeodomain-like_sf"/>
</dbReference>
<dbReference type="PANTHER" id="PTHR43130:SF3">
    <property type="entry name" value="HTH-TYPE TRANSCRIPTIONAL REGULATOR RV1931C"/>
    <property type="match status" value="1"/>
</dbReference>
<dbReference type="PANTHER" id="PTHR43130">
    <property type="entry name" value="ARAC-FAMILY TRANSCRIPTIONAL REGULATOR"/>
    <property type="match status" value="1"/>
</dbReference>
<dbReference type="SUPFAM" id="SSF52317">
    <property type="entry name" value="Class I glutamine amidotransferase-like"/>
    <property type="match status" value="1"/>
</dbReference>
<name>A0ABW2A3E9_9GAMM</name>
<dbReference type="Gene3D" id="1.10.10.60">
    <property type="entry name" value="Homeodomain-like"/>
    <property type="match status" value="2"/>
</dbReference>
<evidence type="ECO:0000259" key="4">
    <source>
        <dbReference type="PROSITE" id="PS01124"/>
    </source>
</evidence>
<dbReference type="InterPro" id="IPR018060">
    <property type="entry name" value="HTH_AraC"/>
</dbReference>
<evidence type="ECO:0000256" key="1">
    <source>
        <dbReference type="ARBA" id="ARBA00023015"/>
    </source>
</evidence>
<dbReference type="RefSeq" id="WP_379910503.1">
    <property type="nucleotide sequence ID" value="NZ_JBHSWE010000001.1"/>
</dbReference>
<evidence type="ECO:0000256" key="3">
    <source>
        <dbReference type="ARBA" id="ARBA00023163"/>
    </source>
</evidence>
<reference evidence="6" key="1">
    <citation type="journal article" date="2019" name="Int. J. Syst. Evol. Microbiol.">
        <title>The Global Catalogue of Microorganisms (GCM) 10K type strain sequencing project: providing services to taxonomists for standard genome sequencing and annotation.</title>
        <authorList>
            <consortium name="The Broad Institute Genomics Platform"/>
            <consortium name="The Broad Institute Genome Sequencing Center for Infectious Disease"/>
            <person name="Wu L."/>
            <person name="Ma J."/>
        </authorList>
    </citation>
    <scope>NUCLEOTIDE SEQUENCE [LARGE SCALE GENOMIC DNA]</scope>
    <source>
        <strain evidence="6">NBRC 111756</strain>
    </source>
</reference>
<keyword evidence="6" id="KW-1185">Reference proteome</keyword>
<dbReference type="Proteomes" id="UP001596422">
    <property type="component" value="Unassembled WGS sequence"/>
</dbReference>
<dbReference type="InterPro" id="IPR018062">
    <property type="entry name" value="HTH_AraC-typ_CS"/>
</dbReference>
<gene>
    <name evidence="5" type="ORF">ACFQDL_19675</name>
</gene>
<protein>
    <submittedName>
        <fullName evidence="5">GlxA family transcriptional regulator</fullName>
    </submittedName>
</protein>
<dbReference type="PROSITE" id="PS00041">
    <property type="entry name" value="HTH_ARAC_FAMILY_1"/>
    <property type="match status" value="1"/>
</dbReference>
<dbReference type="InterPro" id="IPR002818">
    <property type="entry name" value="DJ-1/PfpI"/>
</dbReference>
<accession>A0ABW2A3E9</accession>
<dbReference type="SUPFAM" id="SSF46689">
    <property type="entry name" value="Homeodomain-like"/>
    <property type="match status" value="2"/>
</dbReference>
<evidence type="ECO:0000313" key="6">
    <source>
        <dbReference type="Proteomes" id="UP001596422"/>
    </source>
</evidence>
<dbReference type="Gene3D" id="3.40.50.880">
    <property type="match status" value="1"/>
</dbReference>
<dbReference type="InterPro" id="IPR029062">
    <property type="entry name" value="Class_I_gatase-like"/>
</dbReference>
<dbReference type="InterPro" id="IPR052158">
    <property type="entry name" value="INH-QAR"/>
</dbReference>
<evidence type="ECO:0000313" key="5">
    <source>
        <dbReference type="EMBL" id="MFC6672035.1"/>
    </source>
</evidence>
<sequence>MDASPIRIGILLYPGCMKSAVYGLEEMLSLANRVCAEQGRDERFDIRLCETPSTDEASYNAIVVPPCVDGDYYRAPSPALQAWIRHCFDEGSLLCSACAGAFILAATGLIEGRPVTTHWNLADAFACQYPGVRLRSEENLIDDGDLLSAGGLMSWMDLGLELVARFSTPAVMHALGALLIVDTARREQRYYRRFAPRLDHGDRAIAKAQRLLQKEYRHALTVPALAAHCHLTERTFQRRFVRATGLKPLQYLQRLRIQKACERIESSLDTFGAIAWDVGYEDLSAFRKMFVRVTGLTPSAFRKRFYRA</sequence>
<dbReference type="Pfam" id="PF12833">
    <property type="entry name" value="HTH_18"/>
    <property type="match status" value="1"/>
</dbReference>
<evidence type="ECO:0000256" key="2">
    <source>
        <dbReference type="ARBA" id="ARBA00023125"/>
    </source>
</evidence>